<dbReference type="EnsemblProtists" id="PYU1_T008081">
    <property type="protein sequence ID" value="PYU1_T008081"/>
    <property type="gene ID" value="PYU1_G008065"/>
</dbReference>
<dbReference type="InterPro" id="IPR001849">
    <property type="entry name" value="PH_domain"/>
</dbReference>
<evidence type="ECO:0000259" key="3">
    <source>
        <dbReference type="PROSITE" id="PS51746"/>
    </source>
</evidence>
<evidence type="ECO:0000256" key="1">
    <source>
        <dbReference type="SAM" id="MobiDB-lite"/>
    </source>
</evidence>
<feature type="compositionally biased region" description="Low complexity" evidence="1">
    <location>
        <begin position="298"/>
        <end position="311"/>
    </location>
</feature>
<sequence length="689" mass="76807">MEGYLEKQSSENPFLWKGRWFVMNDSKLFYYKRQADVRDKVFNDAMVCGVIELADIDSVTTAKDFGVATFQIRTQSRRYILRAESKDRMHDWLFNFQKSIANIISVLTRNQAEHHRPNRLSNSLSRRSMTRAHRSVSYDYQESMDVYATSVDDFYRGRASGGFFFGSDSFSDGSSSNGEYPTQQRTSPRRATSPINFSSFHGPRSPLATMFAFDPLDDVPEVPAIREEYHEETKGDESDNDNDGLMAMRSSSGGLSGIEPSPSLLQTLSPPVATGKWVPRFLRNRSSATPAAPPPEDYPSSSPPASSEAMPAPTPGRWVPPNQREGFVSSSSARNSLDPPSFGAAPPSNNTRESFSDTFFFEDTDSYSIGDDVHGVTSLIGVRKSMEDVCSCIPDLNAHCGESGWHQKQSIYMLFDGHSGVRAAKFSEQRLLSYLRAHEAFMTDARLAFEECFHQIDTEFLEIAANESLSDGTTAAVVLIRGNRLLTANIGDSRAVASIGGQALDIIEEQTPGRVDERERIESRGGWVREERELHMSKLHSMDLSDPEIQQRAGRVVQWVDIFRVNGELAVSRAIGDIDYKGESLSSYEYWAFPDGHDREFHGDLIIAVPEFQEIEITPEFEFLILACDGLWDTITSKEAVRHVAARLNEGYSAQQASHSLANLAIRSGSSDNVSVVIVLLNTVPPRRG</sequence>
<evidence type="ECO:0008006" key="6">
    <source>
        <dbReference type="Google" id="ProtNLM"/>
    </source>
</evidence>
<dbReference type="Proteomes" id="UP000019132">
    <property type="component" value="Unassembled WGS sequence"/>
</dbReference>
<dbReference type="Pfam" id="PF00169">
    <property type="entry name" value="PH"/>
    <property type="match status" value="1"/>
</dbReference>
<dbReference type="AlphaFoldDB" id="K3WSY7"/>
<dbReference type="SMART" id="SM00233">
    <property type="entry name" value="PH"/>
    <property type="match status" value="1"/>
</dbReference>
<dbReference type="PROSITE" id="PS51746">
    <property type="entry name" value="PPM_2"/>
    <property type="match status" value="1"/>
</dbReference>
<feature type="region of interest" description="Disordered" evidence="1">
    <location>
        <begin position="171"/>
        <end position="194"/>
    </location>
</feature>
<dbReference type="EMBL" id="GL376619">
    <property type="status" value="NOT_ANNOTATED_CDS"/>
    <property type="molecule type" value="Genomic_DNA"/>
</dbReference>
<dbReference type="SUPFAM" id="SSF81606">
    <property type="entry name" value="PP2C-like"/>
    <property type="match status" value="1"/>
</dbReference>
<dbReference type="PROSITE" id="PS50003">
    <property type="entry name" value="PH_DOMAIN"/>
    <property type="match status" value="1"/>
</dbReference>
<dbReference type="OMA" id="FEECFAR"/>
<dbReference type="InParanoid" id="K3WSY7"/>
<dbReference type="HOGENOM" id="CLU_013173_16_0_1"/>
<dbReference type="SMART" id="SM00332">
    <property type="entry name" value="PP2Cc"/>
    <property type="match status" value="1"/>
</dbReference>
<dbReference type="PANTHER" id="PTHR47992">
    <property type="entry name" value="PROTEIN PHOSPHATASE"/>
    <property type="match status" value="1"/>
</dbReference>
<proteinExistence type="predicted"/>
<dbReference type="VEuPathDB" id="FungiDB:PYU1_G008065"/>
<evidence type="ECO:0000259" key="2">
    <source>
        <dbReference type="PROSITE" id="PS50003"/>
    </source>
</evidence>
<dbReference type="SUPFAM" id="SSF50729">
    <property type="entry name" value="PH domain-like"/>
    <property type="match status" value="1"/>
</dbReference>
<reference evidence="5" key="2">
    <citation type="submission" date="2010-04" db="EMBL/GenBank/DDBJ databases">
        <authorList>
            <person name="Buell R."/>
            <person name="Hamilton J."/>
            <person name="Hostetler J."/>
        </authorList>
    </citation>
    <scope>NUCLEOTIDE SEQUENCE [LARGE SCALE GENOMIC DNA]</scope>
    <source>
        <strain evidence="5">DAOM:BR144</strain>
    </source>
</reference>
<feature type="region of interest" description="Disordered" evidence="1">
    <location>
        <begin position="229"/>
        <end position="267"/>
    </location>
</feature>
<dbReference type="InterPro" id="IPR001932">
    <property type="entry name" value="PPM-type_phosphatase-like_dom"/>
</dbReference>
<evidence type="ECO:0000313" key="5">
    <source>
        <dbReference type="Proteomes" id="UP000019132"/>
    </source>
</evidence>
<dbReference type="Pfam" id="PF00481">
    <property type="entry name" value="PP2C"/>
    <property type="match status" value="2"/>
</dbReference>
<dbReference type="STRING" id="431595.K3WSY7"/>
<reference evidence="5" key="1">
    <citation type="journal article" date="2010" name="Genome Biol.">
        <title>Genome sequence of the necrotrophic plant pathogen Pythium ultimum reveals original pathogenicity mechanisms and effector repertoire.</title>
        <authorList>
            <person name="Levesque C.A."/>
            <person name="Brouwer H."/>
            <person name="Cano L."/>
            <person name="Hamilton J.P."/>
            <person name="Holt C."/>
            <person name="Huitema E."/>
            <person name="Raffaele S."/>
            <person name="Robideau G.P."/>
            <person name="Thines M."/>
            <person name="Win J."/>
            <person name="Zerillo M.M."/>
            <person name="Beakes G.W."/>
            <person name="Boore J.L."/>
            <person name="Busam D."/>
            <person name="Dumas B."/>
            <person name="Ferriera S."/>
            <person name="Fuerstenberg S.I."/>
            <person name="Gachon C.M."/>
            <person name="Gaulin E."/>
            <person name="Govers F."/>
            <person name="Grenville-Briggs L."/>
            <person name="Horner N."/>
            <person name="Hostetler J."/>
            <person name="Jiang R.H."/>
            <person name="Johnson J."/>
            <person name="Krajaejun T."/>
            <person name="Lin H."/>
            <person name="Meijer H.J."/>
            <person name="Moore B."/>
            <person name="Morris P."/>
            <person name="Phuntmart V."/>
            <person name="Puiu D."/>
            <person name="Shetty J."/>
            <person name="Stajich J.E."/>
            <person name="Tripathy S."/>
            <person name="Wawra S."/>
            <person name="van West P."/>
            <person name="Whitty B.R."/>
            <person name="Coutinho P.M."/>
            <person name="Henrissat B."/>
            <person name="Martin F."/>
            <person name="Thomas P.D."/>
            <person name="Tyler B.M."/>
            <person name="De Vries R.P."/>
            <person name="Kamoun S."/>
            <person name="Yandell M."/>
            <person name="Tisserat N."/>
            <person name="Buell C.R."/>
        </authorList>
    </citation>
    <scope>NUCLEOTIDE SEQUENCE</scope>
    <source>
        <strain evidence="5">DAOM:BR144</strain>
    </source>
</reference>
<dbReference type="Gene3D" id="3.60.40.10">
    <property type="entry name" value="PPM-type phosphatase domain"/>
    <property type="match status" value="1"/>
</dbReference>
<dbReference type="InterPro" id="IPR015655">
    <property type="entry name" value="PP2C"/>
</dbReference>
<dbReference type="InterPro" id="IPR011993">
    <property type="entry name" value="PH-like_dom_sf"/>
</dbReference>
<dbReference type="CDD" id="cd00143">
    <property type="entry name" value="PP2Cc"/>
    <property type="match status" value="1"/>
</dbReference>
<reference evidence="4" key="3">
    <citation type="submission" date="2015-02" db="UniProtKB">
        <authorList>
            <consortium name="EnsemblProtists"/>
        </authorList>
    </citation>
    <scope>IDENTIFICATION</scope>
    <source>
        <strain evidence="4">DAOM BR144</strain>
    </source>
</reference>
<feature type="domain" description="PH" evidence="2">
    <location>
        <begin position="1"/>
        <end position="101"/>
    </location>
</feature>
<protein>
    <recommendedName>
        <fullName evidence="6">PPM-type phosphatase domain-containing protein</fullName>
    </recommendedName>
</protein>
<feature type="domain" description="PPM-type phosphatase" evidence="3">
    <location>
        <begin position="373"/>
        <end position="681"/>
    </location>
</feature>
<keyword evidence="5" id="KW-1185">Reference proteome</keyword>
<feature type="region of interest" description="Disordered" evidence="1">
    <location>
        <begin position="285"/>
        <end position="350"/>
    </location>
</feature>
<dbReference type="Gene3D" id="2.30.29.30">
    <property type="entry name" value="Pleckstrin-homology domain (PH domain)/Phosphotyrosine-binding domain (PTB)"/>
    <property type="match status" value="1"/>
</dbReference>
<dbReference type="GO" id="GO:0004722">
    <property type="term" value="F:protein serine/threonine phosphatase activity"/>
    <property type="evidence" value="ECO:0007669"/>
    <property type="project" value="InterPro"/>
</dbReference>
<name>K3WSY7_GLOUD</name>
<feature type="compositionally biased region" description="Polar residues" evidence="1">
    <location>
        <begin position="177"/>
        <end position="194"/>
    </location>
</feature>
<accession>K3WSY7</accession>
<organism evidence="4 5">
    <name type="scientific">Globisporangium ultimum (strain ATCC 200006 / CBS 805.95 / DAOM BR144)</name>
    <name type="common">Pythium ultimum</name>
    <dbReference type="NCBI Taxonomy" id="431595"/>
    <lineage>
        <taxon>Eukaryota</taxon>
        <taxon>Sar</taxon>
        <taxon>Stramenopiles</taxon>
        <taxon>Oomycota</taxon>
        <taxon>Peronosporomycetes</taxon>
        <taxon>Pythiales</taxon>
        <taxon>Pythiaceae</taxon>
        <taxon>Globisporangium</taxon>
    </lineage>
</organism>
<evidence type="ECO:0000313" key="4">
    <source>
        <dbReference type="EnsemblProtists" id="PYU1_T008081"/>
    </source>
</evidence>
<dbReference type="eggNOG" id="KOG0698">
    <property type="taxonomic scope" value="Eukaryota"/>
</dbReference>
<dbReference type="InterPro" id="IPR036457">
    <property type="entry name" value="PPM-type-like_dom_sf"/>
</dbReference>